<comment type="caution">
    <text evidence="3">The sequence shown here is derived from an EMBL/GenBank/DDBJ whole genome shotgun (WGS) entry which is preliminary data.</text>
</comment>
<evidence type="ECO:0000259" key="2">
    <source>
        <dbReference type="Pfam" id="PF08547"/>
    </source>
</evidence>
<reference evidence="3" key="1">
    <citation type="journal article" date="2023" name="Mol. Phylogenet. Evol.">
        <title>Genome-scale phylogeny and comparative genomics of the fungal order Sordariales.</title>
        <authorList>
            <person name="Hensen N."/>
            <person name="Bonometti L."/>
            <person name="Westerberg I."/>
            <person name="Brannstrom I.O."/>
            <person name="Guillou S."/>
            <person name="Cros-Aarteil S."/>
            <person name="Calhoun S."/>
            <person name="Haridas S."/>
            <person name="Kuo A."/>
            <person name="Mondo S."/>
            <person name="Pangilinan J."/>
            <person name="Riley R."/>
            <person name="LaButti K."/>
            <person name="Andreopoulos B."/>
            <person name="Lipzen A."/>
            <person name="Chen C."/>
            <person name="Yan M."/>
            <person name="Daum C."/>
            <person name="Ng V."/>
            <person name="Clum A."/>
            <person name="Steindorff A."/>
            <person name="Ohm R.A."/>
            <person name="Martin F."/>
            <person name="Silar P."/>
            <person name="Natvig D.O."/>
            <person name="Lalanne C."/>
            <person name="Gautier V."/>
            <person name="Ament-Velasquez S.L."/>
            <person name="Kruys A."/>
            <person name="Hutchinson M.I."/>
            <person name="Powell A.J."/>
            <person name="Barry K."/>
            <person name="Miller A.N."/>
            <person name="Grigoriev I.V."/>
            <person name="Debuchy R."/>
            <person name="Gladieux P."/>
            <person name="Hiltunen Thoren M."/>
            <person name="Johannesson H."/>
        </authorList>
    </citation>
    <scope>NUCLEOTIDE SEQUENCE</scope>
    <source>
        <strain evidence="3">PSN293</strain>
    </source>
</reference>
<feature type="domain" description="NADH:ubiquinone oxidoreductase intermediate-associated protein 30" evidence="2">
    <location>
        <begin position="39"/>
        <end position="198"/>
    </location>
</feature>
<proteinExistence type="predicted"/>
<feature type="region of interest" description="Disordered" evidence="1">
    <location>
        <begin position="1"/>
        <end position="47"/>
    </location>
</feature>
<protein>
    <recommendedName>
        <fullName evidence="2">NADH:ubiquinone oxidoreductase intermediate-associated protein 30 domain-containing protein</fullName>
    </recommendedName>
</protein>
<name>A0AAN7BFT4_9PEZI</name>
<dbReference type="Pfam" id="PF08547">
    <property type="entry name" value="CIA30"/>
    <property type="match status" value="1"/>
</dbReference>
<sequence>MSVVVRTGTGTAASSNDCGSAISEQGKASETQAPQQQHQDNYNDHDDGGLATTCTTAAKFSGNLDITALGGAGFASQRTTIFEGQGGALDLVGYDALVLKVVHHHTNSTPECSSNDDAAAAAKKKEAKKYTIVFKDTILPKRPDGREQSTISWESDFSLVAGVETETITLPFTEFKPTYRGKPVEDPEAKLDWGSIKRLLRGATWPLQPGDFFHGSS</sequence>
<dbReference type="InterPro" id="IPR039131">
    <property type="entry name" value="NDUFAF1"/>
</dbReference>
<gene>
    <name evidence="3" type="ORF">QBC37DRAFT_367441</name>
</gene>
<reference evidence="3" key="2">
    <citation type="submission" date="2023-05" db="EMBL/GenBank/DDBJ databases">
        <authorList>
            <consortium name="Lawrence Berkeley National Laboratory"/>
            <person name="Steindorff A."/>
            <person name="Hensen N."/>
            <person name="Bonometti L."/>
            <person name="Westerberg I."/>
            <person name="Brannstrom I.O."/>
            <person name="Guillou S."/>
            <person name="Cros-Aarteil S."/>
            <person name="Calhoun S."/>
            <person name="Haridas S."/>
            <person name="Kuo A."/>
            <person name="Mondo S."/>
            <person name="Pangilinan J."/>
            <person name="Riley R."/>
            <person name="Labutti K."/>
            <person name="Andreopoulos B."/>
            <person name="Lipzen A."/>
            <person name="Chen C."/>
            <person name="Yanf M."/>
            <person name="Daum C."/>
            <person name="Ng V."/>
            <person name="Clum A."/>
            <person name="Ohm R."/>
            <person name="Martin F."/>
            <person name="Silar P."/>
            <person name="Natvig D."/>
            <person name="Lalanne C."/>
            <person name="Gautier V."/>
            <person name="Ament-Velasquez S.L."/>
            <person name="Kruys A."/>
            <person name="Hutchinson M.I."/>
            <person name="Powell A.J."/>
            <person name="Barry K."/>
            <person name="Miller A.N."/>
            <person name="Grigoriev I.V."/>
            <person name="Debuchy R."/>
            <person name="Gladieux P."/>
            <person name="Thoren M.H."/>
            <person name="Johannesson H."/>
        </authorList>
    </citation>
    <scope>NUCLEOTIDE SEQUENCE</scope>
    <source>
        <strain evidence="3">PSN293</strain>
    </source>
</reference>
<keyword evidence="4" id="KW-1185">Reference proteome</keyword>
<dbReference type="PANTHER" id="PTHR13194:SF19">
    <property type="entry name" value="NAD(P)-BINDING ROSSMANN-FOLD SUPERFAMILY PROTEIN"/>
    <property type="match status" value="1"/>
</dbReference>
<dbReference type="Proteomes" id="UP001301769">
    <property type="component" value="Unassembled WGS sequence"/>
</dbReference>
<evidence type="ECO:0000313" key="3">
    <source>
        <dbReference type="EMBL" id="KAK4219835.1"/>
    </source>
</evidence>
<feature type="compositionally biased region" description="Polar residues" evidence="1">
    <location>
        <begin position="8"/>
        <end position="34"/>
    </location>
</feature>
<accession>A0AAN7BFT4</accession>
<evidence type="ECO:0000256" key="1">
    <source>
        <dbReference type="SAM" id="MobiDB-lite"/>
    </source>
</evidence>
<dbReference type="GO" id="GO:0010257">
    <property type="term" value="P:NADH dehydrogenase complex assembly"/>
    <property type="evidence" value="ECO:0007669"/>
    <property type="project" value="TreeGrafter"/>
</dbReference>
<dbReference type="GO" id="GO:0051082">
    <property type="term" value="F:unfolded protein binding"/>
    <property type="evidence" value="ECO:0007669"/>
    <property type="project" value="TreeGrafter"/>
</dbReference>
<dbReference type="PANTHER" id="PTHR13194">
    <property type="entry name" value="COMPLEX I INTERMEDIATE-ASSOCIATED PROTEIN 30"/>
    <property type="match status" value="1"/>
</dbReference>
<dbReference type="InterPro" id="IPR013857">
    <property type="entry name" value="NADH-UbQ_OxRdtase-assoc_prot30"/>
</dbReference>
<dbReference type="EMBL" id="MU858046">
    <property type="protein sequence ID" value="KAK4219835.1"/>
    <property type="molecule type" value="Genomic_DNA"/>
</dbReference>
<evidence type="ECO:0000313" key="4">
    <source>
        <dbReference type="Proteomes" id="UP001301769"/>
    </source>
</evidence>
<dbReference type="AlphaFoldDB" id="A0AAN7BFT4"/>
<organism evidence="3 4">
    <name type="scientific">Rhypophila decipiens</name>
    <dbReference type="NCBI Taxonomy" id="261697"/>
    <lineage>
        <taxon>Eukaryota</taxon>
        <taxon>Fungi</taxon>
        <taxon>Dikarya</taxon>
        <taxon>Ascomycota</taxon>
        <taxon>Pezizomycotina</taxon>
        <taxon>Sordariomycetes</taxon>
        <taxon>Sordariomycetidae</taxon>
        <taxon>Sordariales</taxon>
        <taxon>Naviculisporaceae</taxon>
        <taxon>Rhypophila</taxon>
    </lineage>
</organism>